<dbReference type="EMBL" id="CP028923">
    <property type="protein sequence ID" value="QCK15404.1"/>
    <property type="molecule type" value="Genomic_DNA"/>
</dbReference>
<keyword evidence="3" id="KW-1185">Reference proteome</keyword>
<gene>
    <name evidence="2" type="ORF">DCC35_11935</name>
</gene>
<name>A0A4D7K3I5_9BACT</name>
<keyword evidence="1" id="KW-0812">Transmembrane</keyword>
<evidence type="ECO:0000313" key="2">
    <source>
        <dbReference type="EMBL" id="QCK15404.1"/>
    </source>
</evidence>
<feature type="transmembrane region" description="Helical" evidence="1">
    <location>
        <begin position="40"/>
        <end position="57"/>
    </location>
</feature>
<reference evidence="2 3" key="1">
    <citation type="submission" date="2018-04" db="EMBL/GenBank/DDBJ databases">
        <title>Complete genome uncultured novel isolate.</title>
        <authorList>
            <person name="Merlino G."/>
        </authorList>
    </citation>
    <scope>NUCLEOTIDE SEQUENCE [LARGE SCALE GENOMIC DNA]</scope>
    <source>
        <strain evidence="3">R1DC9</strain>
    </source>
</reference>
<evidence type="ECO:0000313" key="3">
    <source>
        <dbReference type="Proteomes" id="UP000298616"/>
    </source>
</evidence>
<proteinExistence type="predicted"/>
<feature type="transmembrane region" description="Helical" evidence="1">
    <location>
        <begin position="12"/>
        <end position="34"/>
    </location>
</feature>
<protein>
    <submittedName>
        <fullName evidence="2">Uncharacterized protein</fullName>
    </submittedName>
</protein>
<sequence length="108" mass="12316">MSEKITYFEYGFLVRLMILTTIIISGYIVLSSIFSTAPHLAIISPLLLLNIFGLLRIRKKDLFKIKNRYVGAYLGIVYLTIVALIIFTGDVQSPHLAWLIIPSFFLSY</sequence>
<feature type="transmembrane region" description="Helical" evidence="1">
    <location>
        <begin position="69"/>
        <end position="89"/>
    </location>
</feature>
<dbReference type="AlphaFoldDB" id="A0A4D7K3I5"/>
<accession>A0A4D7K3I5</accession>
<dbReference type="KEGG" id="fpf:DCC35_11935"/>
<dbReference type="RefSeq" id="WP_137091002.1">
    <property type="nucleotide sequence ID" value="NZ_CP028923.1"/>
</dbReference>
<keyword evidence="1" id="KW-0472">Membrane</keyword>
<dbReference type="Proteomes" id="UP000298616">
    <property type="component" value="Chromosome"/>
</dbReference>
<evidence type="ECO:0000256" key="1">
    <source>
        <dbReference type="SAM" id="Phobius"/>
    </source>
</evidence>
<keyword evidence="1" id="KW-1133">Transmembrane helix</keyword>
<organism evidence="2 3">
    <name type="scientific">Mangrovivirga cuniculi</name>
    <dbReference type="NCBI Taxonomy" id="2715131"/>
    <lineage>
        <taxon>Bacteria</taxon>
        <taxon>Pseudomonadati</taxon>
        <taxon>Bacteroidota</taxon>
        <taxon>Cytophagia</taxon>
        <taxon>Cytophagales</taxon>
        <taxon>Mangrovivirgaceae</taxon>
        <taxon>Mangrovivirga</taxon>
    </lineage>
</organism>